<name>A0AAU9IEU5_9CILI</name>
<keyword evidence="3" id="KW-1185">Reference proteome</keyword>
<dbReference type="EMBL" id="CAJZBQ010000006">
    <property type="protein sequence ID" value="CAG9312380.1"/>
    <property type="molecule type" value="Genomic_DNA"/>
</dbReference>
<proteinExistence type="predicted"/>
<dbReference type="Proteomes" id="UP001162131">
    <property type="component" value="Unassembled WGS sequence"/>
</dbReference>
<reference evidence="2" key="1">
    <citation type="submission" date="2021-09" db="EMBL/GenBank/DDBJ databases">
        <authorList>
            <consortium name="AG Swart"/>
            <person name="Singh M."/>
            <person name="Singh A."/>
            <person name="Seah K."/>
            <person name="Emmerich C."/>
        </authorList>
    </citation>
    <scope>NUCLEOTIDE SEQUENCE</scope>
    <source>
        <strain evidence="2">ATCC30299</strain>
    </source>
</reference>
<dbReference type="AlphaFoldDB" id="A0AAU9IEU5"/>
<evidence type="ECO:0000313" key="3">
    <source>
        <dbReference type="Proteomes" id="UP001162131"/>
    </source>
</evidence>
<keyword evidence="1" id="KW-0732">Signal</keyword>
<evidence type="ECO:0000256" key="1">
    <source>
        <dbReference type="SAM" id="SignalP"/>
    </source>
</evidence>
<accession>A0AAU9IEU5</accession>
<protein>
    <submittedName>
        <fullName evidence="2">Uncharacterized protein</fullName>
    </submittedName>
</protein>
<feature type="chain" id="PRO_5043930711" evidence="1">
    <location>
        <begin position="17"/>
        <end position="114"/>
    </location>
</feature>
<organism evidence="2 3">
    <name type="scientific">Blepharisma stoltei</name>
    <dbReference type="NCBI Taxonomy" id="1481888"/>
    <lineage>
        <taxon>Eukaryota</taxon>
        <taxon>Sar</taxon>
        <taxon>Alveolata</taxon>
        <taxon>Ciliophora</taxon>
        <taxon>Postciliodesmatophora</taxon>
        <taxon>Heterotrichea</taxon>
        <taxon>Heterotrichida</taxon>
        <taxon>Blepharismidae</taxon>
        <taxon>Blepharisma</taxon>
    </lineage>
</organism>
<evidence type="ECO:0000313" key="2">
    <source>
        <dbReference type="EMBL" id="CAG9312380.1"/>
    </source>
</evidence>
<feature type="signal peptide" evidence="1">
    <location>
        <begin position="1"/>
        <end position="16"/>
    </location>
</feature>
<comment type="caution">
    <text evidence="2">The sequence shown here is derived from an EMBL/GenBank/DDBJ whole genome shotgun (WGS) entry which is preliminary data.</text>
</comment>
<sequence>MKVLLGIFLLVQVLCADNIAEEEGVTIEDGDSYTVSADEFGETYDLLIASITDSDFDDQPTRITNLDEEIEFVMLDYDGQNYLVSVDEDFLLDYYSDEGESQESSSFLEIKLRE</sequence>
<gene>
    <name evidence="2" type="ORF">BSTOLATCC_MIC6487</name>
</gene>